<protein>
    <submittedName>
        <fullName evidence="1">Uncharacterized protein</fullName>
    </submittedName>
</protein>
<dbReference type="Proteomes" id="UP000616779">
    <property type="component" value="Unassembled WGS sequence"/>
</dbReference>
<gene>
    <name evidence="1" type="ORF">GC098_30130</name>
</gene>
<accession>A0ABX1Y3V6</accession>
<comment type="caution">
    <text evidence="1">The sequence shown here is derived from an EMBL/GenBank/DDBJ whole genome shotgun (WGS) entry which is preliminary data.</text>
</comment>
<keyword evidence="2" id="KW-1185">Reference proteome</keyword>
<organism evidence="1 2">
    <name type="scientific">Paenibacillus phytorum</name>
    <dbReference type="NCBI Taxonomy" id="2654977"/>
    <lineage>
        <taxon>Bacteria</taxon>
        <taxon>Bacillati</taxon>
        <taxon>Bacillota</taxon>
        <taxon>Bacilli</taxon>
        <taxon>Bacillales</taxon>
        <taxon>Paenibacillaceae</taxon>
        <taxon>Paenibacillus</taxon>
    </lineage>
</organism>
<proteinExistence type="predicted"/>
<reference evidence="1 2" key="1">
    <citation type="submission" date="2019-10" db="EMBL/GenBank/DDBJ databases">
        <title>Description of Paenibacillus terrestris sp. nov.</title>
        <authorList>
            <person name="Carlier A."/>
            <person name="Qi S."/>
        </authorList>
    </citation>
    <scope>NUCLEOTIDE SEQUENCE [LARGE SCALE GENOMIC DNA]</scope>
    <source>
        <strain evidence="1 2">LMG 31458</strain>
    </source>
</reference>
<evidence type="ECO:0000313" key="2">
    <source>
        <dbReference type="Proteomes" id="UP000616779"/>
    </source>
</evidence>
<dbReference type="RefSeq" id="WP_171647361.1">
    <property type="nucleotide sequence ID" value="NZ_WHOA01000219.1"/>
</dbReference>
<name>A0ABX1Y3V6_9BACL</name>
<dbReference type="EMBL" id="WHOA01000219">
    <property type="protein sequence ID" value="NOU75585.1"/>
    <property type="molecule type" value="Genomic_DNA"/>
</dbReference>
<sequence>MTPEEAAQELQKVELVLKEFYVERAKQMMPDPIKSFKITGILRRESAVMHVRVEETMEDGTTRSNSRYLHKKNGAWIEG</sequence>
<evidence type="ECO:0000313" key="1">
    <source>
        <dbReference type="EMBL" id="NOU75585.1"/>
    </source>
</evidence>